<comment type="caution">
    <text evidence="3">The sequence shown here is derived from an EMBL/GenBank/DDBJ whole genome shotgun (WGS) entry which is preliminary data.</text>
</comment>
<evidence type="ECO:0000313" key="2">
    <source>
        <dbReference type="EMBL" id="KKL72024.1"/>
    </source>
</evidence>
<name>A0A0F9JZE9_9ZZZZ</name>
<reference evidence="3" key="1">
    <citation type="journal article" date="2015" name="Nature">
        <title>Complex archaea that bridge the gap between prokaryotes and eukaryotes.</title>
        <authorList>
            <person name="Spang A."/>
            <person name="Saw J.H."/>
            <person name="Jorgensen S.L."/>
            <person name="Zaremba-Niedzwiedzka K."/>
            <person name="Martijn J."/>
            <person name="Lind A.E."/>
            <person name="van Eijk R."/>
            <person name="Schleper C."/>
            <person name="Guy L."/>
            <person name="Ettema T.J."/>
        </authorList>
    </citation>
    <scope>NUCLEOTIDE SEQUENCE</scope>
</reference>
<gene>
    <name evidence="3" type="ORF">LCGC14_1467160</name>
    <name evidence="2" type="ORF">LCGC14_2089090</name>
</gene>
<feature type="region of interest" description="Disordered" evidence="1">
    <location>
        <begin position="47"/>
        <end position="84"/>
    </location>
</feature>
<protein>
    <submittedName>
        <fullName evidence="3">Uncharacterized protein</fullName>
    </submittedName>
</protein>
<dbReference type="EMBL" id="LAZR01025403">
    <property type="protein sequence ID" value="KKL72024.1"/>
    <property type="molecule type" value="Genomic_DNA"/>
</dbReference>
<evidence type="ECO:0000313" key="3">
    <source>
        <dbReference type="EMBL" id="KKM67821.1"/>
    </source>
</evidence>
<sequence length="84" mass="9270">MVPGGGSPLLGNVGTPHKRNHFAAQLTHWYCVPTVESFVARHICMHSSGSGEGHKLKREGRRLISPSSDKESHKSDRDSCESRF</sequence>
<dbReference type="EMBL" id="LAZR01010280">
    <property type="protein sequence ID" value="KKM67821.1"/>
    <property type="molecule type" value="Genomic_DNA"/>
</dbReference>
<organism evidence="3">
    <name type="scientific">marine sediment metagenome</name>
    <dbReference type="NCBI Taxonomy" id="412755"/>
    <lineage>
        <taxon>unclassified sequences</taxon>
        <taxon>metagenomes</taxon>
        <taxon>ecological metagenomes</taxon>
    </lineage>
</organism>
<accession>A0A0F9JZE9</accession>
<dbReference type="AlphaFoldDB" id="A0A0F9JZE9"/>
<feature type="compositionally biased region" description="Basic and acidic residues" evidence="1">
    <location>
        <begin position="68"/>
        <end position="84"/>
    </location>
</feature>
<proteinExistence type="predicted"/>
<evidence type="ECO:0000256" key="1">
    <source>
        <dbReference type="SAM" id="MobiDB-lite"/>
    </source>
</evidence>